<feature type="region of interest" description="Disordered" evidence="1">
    <location>
        <begin position="1"/>
        <end position="32"/>
    </location>
</feature>
<evidence type="ECO:0000256" key="1">
    <source>
        <dbReference type="SAM" id="MobiDB-lite"/>
    </source>
</evidence>
<keyword evidence="3" id="KW-1185">Reference proteome</keyword>
<organism evidence="2 3">
    <name type="scientific">Linum trigynum</name>
    <dbReference type="NCBI Taxonomy" id="586398"/>
    <lineage>
        <taxon>Eukaryota</taxon>
        <taxon>Viridiplantae</taxon>
        <taxon>Streptophyta</taxon>
        <taxon>Embryophyta</taxon>
        <taxon>Tracheophyta</taxon>
        <taxon>Spermatophyta</taxon>
        <taxon>Magnoliopsida</taxon>
        <taxon>eudicotyledons</taxon>
        <taxon>Gunneridae</taxon>
        <taxon>Pentapetalae</taxon>
        <taxon>rosids</taxon>
        <taxon>fabids</taxon>
        <taxon>Malpighiales</taxon>
        <taxon>Linaceae</taxon>
        <taxon>Linum</taxon>
    </lineage>
</organism>
<dbReference type="Proteomes" id="UP001497516">
    <property type="component" value="Chromosome 7"/>
</dbReference>
<dbReference type="AlphaFoldDB" id="A0AAV2FTL5"/>
<name>A0AAV2FTL5_9ROSI</name>
<evidence type="ECO:0000313" key="2">
    <source>
        <dbReference type="EMBL" id="CAL1401274.1"/>
    </source>
</evidence>
<gene>
    <name evidence="2" type="ORF">LTRI10_LOCUS41341</name>
</gene>
<feature type="compositionally biased region" description="Gly residues" evidence="1">
    <location>
        <begin position="1"/>
        <end position="27"/>
    </location>
</feature>
<evidence type="ECO:0000313" key="3">
    <source>
        <dbReference type="Proteomes" id="UP001497516"/>
    </source>
</evidence>
<sequence>MGGGDRSLVGGGWWQGRSGSGGVGVGLSGKRRGPRRTRLWSLVWRSGLEVGGGAEPRVAACRGGVAACRGARRRSRCWLLP</sequence>
<reference evidence="2 3" key="1">
    <citation type="submission" date="2024-04" db="EMBL/GenBank/DDBJ databases">
        <authorList>
            <person name="Fracassetti M."/>
        </authorList>
    </citation>
    <scope>NUCLEOTIDE SEQUENCE [LARGE SCALE GENOMIC DNA]</scope>
</reference>
<proteinExistence type="predicted"/>
<accession>A0AAV2FTL5</accession>
<protein>
    <submittedName>
        <fullName evidence="2">Uncharacterized protein</fullName>
    </submittedName>
</protein>
<dbReference type="EMBL" id="OZ034820">
    <property type="protein sequence ID" value="CAL1401274.1"/>
    <property type="molecule type" value="Genomic_DNA"/>
</dbReference>